<comment type="caution">
    <text evidence="8">The sequence shown here is derived from an EMBL/GenBank/DDBJ whole genome shotgun (WGS) entry which is preliminary data.</text>
</comment>
<dbReference type="CDD" id="cd03529">
    <property type="entry name" value="Rieske_NirD"/>
    <property type="match status" value="1"/>
</dbReference>
<protein>
    <submittedName>
        <fullName evidence="8">Assimilatory nitrite reductase (NAD(P)H) small subunit</fullName>
    </submittedName>
</protein>
<dbReference type="GO" id="GO:0008942">
    <property type="term" value="F:nitrite reductase [NAD(P)H] activity"/>
    <property type="evidence" value="ECO:0007669"/>
    <property type="project" value="InterPro"/>
</dbReference>
<keyword evidence="2" id="KW-0479">Metal-binding</keyword>
<dbReference type="OrthoDB" id="3213360at2"/>
<keyword evidence="5" id="KW-0411">Iron-sulfur</keyword>
<dbReference type="Proteomes" id="UP000294558">
    <property type="component" value="Unassembled WGS sequence"/>
</dbReference>
<accession>A0A4R7I3G9</accession>
<evidence type="ECO:0000256" key="4">
    <source>
        <dbReference type="ARBA" id="ARBA00023004"/>
    </source>
</evidence>
<dbReference type="EMBL" id="SOAU01000001">
    <property type="protein sequence ID" value="TDT18182.1"/>
    <property type="molecule type" value="Genomic_DNA"/>
</dbReference>
<evidence type="ECO:0000256" key="1">
    <source>
        <dbReference type="ARBA" id="ARBA00022714"/>
    </source>
</evidence>
<keyword evidence="1" id="KW-0001">2Fe-2S</keyword>
<proteinExistence type="predicted"/>
<evidence type="ECO:0000256" key="5">
    <source>
        <dbReference type="ARBA" id="ARBA00023014"/>
    </source>
</evidence>
<evidence type="ECO:0000259" key="7">
    <source>
        <dbReference type="PROSITE" id="PS51296"/>
    </source>
</evidence>
<dbReference type="NCBIfam" id="TIGR02378">
    <property type="entry name" value="nirD_assim_sml"/>
    <property type="match status" value="1"/>
</dbReference>
<dbReference type="GO" id="GO:0016705">
    <property type="term" value="F:oxidoreductase activity, acting on paired donors, with incorporation or reduction of molecular oxygen"/>
    <property type="evidence" value="ECO:0007669"/>
    <property type="project" value="UniProtKB-ARBA"/>
</dbReference>
<dbReference type="InterPro" id="IPR036922">
    <property type="entry name" value="Rieske_2Fe-2S_sf"/>
</dbReference>
<keyword evidence="6" id="KW-0534">Nitrate assimilation</keyword>
<name>A0A4R7I3G9_9ACTN</name>
<dbReference type="SUPFAM" id="SSF50022">
    <property type="entry name" value="ISP domain"/>
    <property type="match status" value="1"/>
</dbReference>
<dbReference type="Gene3D" id="2.102.10.10">
    <property type="entry name" value="Rieske [2Fe-2S] iron-sulphur domain"/>
    <property type="match status" value="1"/>
</dbReference>
<dbReference type="PROSITE" id="PS51296">
    <property type="entry name" value="RIESKE"/>
    <property type="match status" value="1"/>
</dbReference>
<evidence type="ECO:0000256" key="3">
    <source>
        <dbReference type="ARBA" id="ARBA00023002"/>
    </source>
</evidence>
<evidence type="ECO:0000313" key="9">
    <source>
        <dbReference type="Proteomes" id="UP000294558"/>
    </source>
</evidence>
<gene>
    <name evidence="8" type="ORF">BDK89_3799</name>
</gene>
<evidence type="ECO:0000256" key="6">
    <source>
        <dbReference type="ARBA" id="ARBA00023063"/>
    </source>
</evidence>
<feature type="domain" description="Rieske" evidence="7">
    <location>
        <begin position="3"/>
        <end position="105"/>
    </location>
</feature>
<dbReference type="GO" id="GO:0004497">
    <property type="term" value="F:monooxygenase activity"/>
    <property type="evidence" value="ECO:0007669"/>
    <property type="project" value="UniProtKB-ARBA"/>
</dbReference>
<dbReference type="InterPro" id="IPR012748">
    <property type="entry name" value="Rieske-like_NirD"/>
</dbReference>
<dbReference type="GO" id="GO:0051537">
    <property type="term" value="F:2 iron, 2 sulfur cluster binding"/>
    <property type="evidence" value="ECO:0007669"/>
    <property type="project" value="UniProtKB-KW"/>
</dbReference>
<dbReference type="RefSeq" id="WP_133870414.1">
    <property type="nucleotide sequence ID" value="NZ_SOAU01000001.1"/>
</dbReference>
<keyword evidence="3" id="KW-0560">Oxidoreductase</keyword>
<organism evidence="8 9">
    <name type="scientific">Ilumatobacter fluminis</name>
    <dbReference type="NCBI Taxonomy" id="467091"/>
    <lineage>
        <taxon>Bacteria</taxon>
        <taxon>Bacillati</taxon>
        <taxon>Actinomycetota</taxon>
        <taxon>Acidimicrobiia</taxon>
        <taxon>Acidimicrobiales</taxon>
        <taxon>Ilumatobacteraceae</taxon>
        <taxon>Ilumatobacter</taxon>
    </lineage>
</organism>
<dbReference type="GO" id="GO:0042128">
    <property type="term" value="P:nitrate assimilation"/>
    <property type="evidence" value="ECO:0007669"/>
    <property type="project" value="UniProtKB-KW"/>
</dbReference>
<dbReference type="PANTHER" id="PTHR40562:SF1">
    <property type="entry name" value="NITRITE REDUCTASE (NADH) SMALL SUBUNIT"/>
    <property type="match status" value="1"/>
</dbReference>
<sequence length="115" mass="12358">MSWVDVVELDQLAVDRGVAAMIGDGHAVAVFRLSDDEVVAVDHVDPFTGVGVLARGIVGSVGDRAVVASPLHKQRFDLRTGDCLDDPDVSVRTWDVTIVDGMVRVADHRRHESAA</sequence>
<dbReference type="GO" id="GO:0046872">
    <property type="term" value="F:metal ion binding"/>
    <property type="evidence" value="ECO:0007669"/>
    <property type="project" value="UniProtKB-KW"/>
</dbReference>
<dbReference type="PANTHER" id="PTHR40562">
    <property type="match status" value="1"/>
</dbReference>
<keyword evidence="4" id="KW-0408">Iron</keyword>
<evidence type="ECO:0000313" key="8">
    <source>
        <dbReference type="EMBL" id="TDT18182.1"/>
    </source>
</evidence>
<reference evidence="8 9" key="1">
    <citation type="submission" date="2019-03" db="EMBL/GenBank/DDBJ databases">
        <title>Sequencing the genomes of 1000 actinobacteria strains.</title>
        <authorList>
            <person name="Klenk H.-P."/>
        </authorList>
    </citation>
    <scope>NUCLEOTIDE SEQUENCE [LARGE SCALE GENOMIC DNA]</scope>
    <source>
        <strain evidence="8 9">DSM 18936</strain>
    </source>
</reference>
<keyword evidence="9" id="KW-1185">Reference proteome</keyword>
<dbReference type="InterPro" id="IPR017941">
    <property type="entry name" value="Rieske_2Fe-2S"/>
</dbReference>
<dbReference type="InterPro" id="IPR017881">
    <property type="entry name" value="NirD"/>
</dbReference>
<dbReference type="Pfam" id="PF13806">
    <property type="entry name" value="Rieske_2"/>
    <property type="match status" value="1"/>
</dbReference>
<dbReference type="PROSITE" id="PS51300">
    <property type="entry name" value="NIRD"/>
    <property type="match status" value="1"/>
</dbReference>
<dbReference type="AlphaFoldDB" id="A0A4R7I3G9"/>
<evidence type="ECO:0000256" key="2">
    <source>
        <dbReference type="ARBA" id="ARBA00022723"/>
    </source>
</evidence>